<organism evidence="2 3">
    <name type="scientific">Nesidiocoris tenuis</name>
    <dbReference type="NCBI Taxonomy" id="355587"/>
    <lineage>
        <taxon>Eukaryota</taxon>
        <taxon>Metazoa</taxon>
        <taxon>Ecdysozoa</taxon>
        <taxon>Arthropoda</taxon>
        <taxon>Hexapoda</taxon>
        <taxon>Insecta</taxon>
        <taxon>Pterygota</taxon>
        <taxon>Neoptera</taxon>
        <taxon>Paraneoptera</taxon>
        <taxon>Hemiptera</taxon>
        <taxon>Heteroptera</taxon>
        <taxon>Panheteroptera</taxon>
        <taxon>Cimicomorpha</taxon>
        <taxon>Miridae</taxon>
        <taxon>Dicyphina</taxon>
        <taxon>Nesidiocoris</taxon>
    </lineage>
</organism>
<protein>
    <submittedName>
        <fullName evidence="2">Uncharacterized protein</fullName>
    </submittedName>
</protein>
<evidence type="ECO:0000256" key="1">
    <source>
        <dbReference type="SAM" id="Phobius"/>
    </source>
</evidence>
<evidence type="ECO:0000313" key="2">
    <source>
        <dbReference type="EMBL" id="CAA9999986.1"/>
    </source>
</evidence>
<keyword evidence="1" id="KW-0812">Transmembrane</keyword>
<keyword evidence="3" id="KW-1185">Reference proteome</keyword>
<keyword evidence="1" id="KW-0472">Membrane</keyword>
<dbReference type="PANTHER" id="PTHR11861">
    <property type="entry name" value="MELANOCYTE PROTEIN PMEL 17-RELATED"/>
    <property type="match status" value="1"/>
</dbReference>
<accession>A0A6H5GAU2</accession>
<evidence type="ECO:0000313" key="3">
    <source>
        <dbReference type="Proteomes" id="UP000479000"/>
    </source>
</evidence>
<dbReference type="PANTHER" id="PTHR11861:SF8">
    <property type="entry name" value="PKD DOMAIN-CONTAINING PROTEIN"/>
    <property type="match status" value="1"/>
</dbReference>
<name>A0A6H5GAU2_9HEMI</name>
<reference evidence="2 3" key="1">
    <citation type="submission" date="2020-02" db="EMBL/GenBank/DDBJ databases">
        <authorList>
            <person name="Ferguson B K."/>
        </authorList>
    </citation>
    <scope>NUCLEOTIDE SEQUENCE [LARGE SCALE GENOMIC DNA]</scope>
</reference>
<dbReference type="InterPro" id="IPR045219">
    <property type="entry name" value="PKAT"/>
</dbReference>
<feature type="transmembrane region" description="Helical" evidence="1">
    <location>
        <begin position="238"/>
        <end position="260"/>
    </location>
</feature>
<dbReference type="OrthoDB" id="6381995at2759"/>
<dbReference type="EMBL" id="CADCXU010009079">
    <property type="protein sequence ID" value="CAA9999986.1"/>
    <property type="molecule type" value="Genomic_DNA"/>
</dbReference>
<dbReference type="AlphaFoldDB" id="A0A6H5GAU2"/>
<sequence length="265" mass="29973">MFTTQSQLFTLDSSLLTFHQVRMIRALVVAGRESDANSTLDDNFADAIGDDNATSIVDESSTPPDPDKNCEDFPIVPKDPNKYYGYFKRRIIPTAPVHVDNIQGQTWLKTGEMLYLNVTCSGSSPFYHCVRFFSGEYNVTGNETCTQARSTPNCRIAFSRLMNKGTKYTVLFIIGNRVSRTVTPVGVTRYSGELHFSGNFRRFVRGLVIFRRIFDSEFLNDFEKFAFPEKHHPQLSVVIVPISCSAVAIVLIIFGVAYYIQSRNR</sequence>
<dbReference type="Proteomes" id="UP000479000">
    <property type="component" value="Unassembled WGS sequence"/>
</dbReference>
<dbReference type="GO" id="GO:0005886">
    <property type="term" value="C:plasma membrane"/>
    <property type="evidence" value="ECO:0007669"/>
    <property type="project" value="TreeGrafter"/>
</dbReference>
<gene>
    <name evidence="2" type="ORF">NTEN_LOCUS6183</name>
</gene>
<keyword evidence="1" id="KW-1133">Transmembrane helix</keyword>
<proteinExistence type="predicted"/>